<dbReference type="OrthoDB" id="10459673at2759"/>
<evidence type="ECO:0000313" key="2">
    <source>
        <dbReference type="EMBL" id="RMX70175.1"/>
    </source>
</evidence>
<evidence type="ECO:0000256" key="1">
    <source>
        <dbReference type="SAM" id="Phobius"/>
    </source>
</evidence>
<dbReference type="AlphaFoldDB" id="A0A3M6VTM4"/>
<keyword evidence="4" id="KW-1185">Reference proteome</keyword>
<sequence>MANLENMGDGLTKEELNAHLEKYLKNIQEDPWFKTPDGKKYVELAKTTTEEIAKEPWKPSELLLLVQPLFGGAIALLVLALLLKLSA</sequence>
<organism evidence="2 4">
    <name type="scientific">Peronospora effusa</name>
    <dbReference type="NCBI Taxonomy" id="542832"/>
    <lineage>
        <taxon>Eukaryota</taxon>
        <taxon>Sar</taxon>
        <taxon>Stramenopiles</taxon>
        <taxon>Oomycota</taxon>
        <taxon>Peronosporomycetes</taxon>
        <taxon>Peronosporales</taxon>
        <taxon>Peronosporaceae</taxon>
        <taxon>Peronospora</taxon>
    </lineage>
</organism>
<dbReference type="VEuPathDB" id="FungiDB:DD237_007712"/>
<dbReference type="EMBL" id="QLLG01000005">
    <property type="protein sequence ID" value="RMX70175.1"/>
    <property type="molecule type" value="Genomic_DNA"/>
</dbReference>
<keyword evidence="1" id="KW-0472">Membrane</keyword>
<evidence type="ECO:0000313" key="5">
    <source>
        <dbReference type="Proteomes" id="UP000286097"/>
    </source>
</evidence>
<accession>A0A3M6VTM4</accession>
<name>A0A3M6VTM4_9STRA</name>
<proteinExistence type="predicted"/>
<dbReference type="Proteomes" id="UP000282087">
    <property type="component" value="Unassembled WGS sequence"/>
</dbReference>
<reference evidence="4 5" key="1">
    <citation type="submission" date="2018-06" db="EMBL/GenBank/DDBJ databases">
        <title>Comparative genomics of downy mildews reveals potential adaptations to biotrophy.</title>
        <authorList>
            <person name="Fletcher K."/>
            <person name="Klosterman S.J."/>
            <person name="Derevnina L."/>
            <person name="Martin F."/>
            <person name="Koike S."/>
            <person name="Reyes Chin-Wo S."/>
            <person name="Mou B."/>
            <person name="Michelmore R."/>
        </authorList>
    </citation>
    <scope>NUCLEOTIDE SEQUENCE [LARGE SCALE GENOMIC DNA]</scope>
    <source>
        <strain evidence="3 5">R13</strain>
        <strain evidence="2 4">R14</strain>
    </source>
</reference>
<evidence type="ECO:0000313" key="3">
    <source>
        <dbReference type="EMBL" id="RQM09505.1"/>
    </source>
</evidence>
<dbReference type="Proteomes" id="UP000286097">
    <property type="component" value="Unassembled WGS sequence"/>
</dbReference>
<feature type="transmembrane region" description="Helical" evidence="1">
    <location>
        <begin position="62"/>
        <end position="83"/>
    </location>
</feature>
<comment type="caution">
    <text evidence="2">The sequence shown here is derived from an EMBL/GenBank/DDBJ whole genome shotgun (WGS) entry which is preliminary data.</text>
</comment>
<protein>
    <submittedName>
        <fullName evidence="2">Uncharacterized protein</fullName>
    </submittedName>
</protein>
<evidence type="ECO:0000313" key="4">
    <source>
        <dbReference type="Proteomes" id="UP000282087"/>
    </source>
</evidence>
<dbReference type="EMBL" id="QKXF01000693">
    <property type="protein sequence ID" value="RQM09505.1"/>
    <property type="molecule type" value="Genomic_DNA"/>
</dbReference>
<gene>
    <name evidence="3" type="ORF">DD237_007712</name>
    <name evidence="2" type="ORF">DD238_000968</name>
</gene>
<keyword evidence="1" id="KW-0812">Transmembrane</keyword>
<keyword evidence="1" id="KW-1133">Transmembrane helix</keyword>